<protein>
    <submittedName>
        <fullName evidence="2">Uncharacterized protein</fullName>
    </submittedName>
</protein>
<gene>
    <name evidence="2" type="ORF">ECRASSUSDP1_LOCUS1417</name>
</gene>
<sequence length="678" mass="79430">MNSSHKILTNINYISHIIKYYGYLQECANLFRRLCKKSQSEWDQNQKAIINVIMNTPEARMVINLGHEINPHVLEFLINGDKFNYYAIECSLAEKKTFKIFISFLEMVSERNKELGICNPKLFTKVMIGCKKSLSIHLKFVKNCIKMENHWTLSKLFKTTKLKNSSDCVYIDIIKCWPSTFVDLYPRCGILEFDVCCEEINPVLQKHFEILQIHPESLSKVSEVMTQLGSQNVHCKSISFDSSMAPLTQRLNREMLDFNKGILAQNLEDVLKYFPKVTTIRIKQRYNSQDLDAFQIMIQSKDNSTSRLANINSLYFNTCQDKNEKVLHINKSKVEFIIKIHSDTSGYDEFYVLQANSFEYYCQSYVSFDQVDDILILKRSSHNFYQFKIKNYKLLYTEKEALQHERYSEYIKKLSELKDLKVADICLIGVTERVFKSTAMQMIVSNKLSNHRPHYFIEAYKCTSYSLYDCVKYDKVAPLLESLKGQLVSVYFLKEFSGHEIFRDINLDKPEPESDQESSKSQGNEDNESSNSKQKDEDSESSEFYFDMCSKCKKNNGYGKFIEFLDKLEDCHTLEFRSEALHNDRKDCKERLLQFLKNNTKLRDLEIATPNKDFSIQVLDSLTNNYSLRTCILEDYGYGESEKKDEYDKKVKEFSKDRFDLELSSKTSSFYTNYPDTI</sequence>
<comment type="caution">
    <text evidence="2">The sequence shown here is derived from an EMBL/GenBank/DDBJ whole genome shotgun (WGS) entry which is preliminary data.</text>
</comment>
<dbReference type="Proteomes" id="UP001295684">
    <property type="component" value="Unassembled WGS sequence"/>
</dbReference>
<dbReference type="EMBL" id="CAMPGE010001337">
    <property type="protein sequence ID" value="CAI2360119.1"/>
    <property type="molecule type" value="Genomic_DNA"/>
</dbReference>
<keyword evidence="3" id="KW-1185">Reference proteome</keyword>
<evidence type="ECO:0000313" key="2">
    <source>
        <dbReference type="EMBL" id="CAI2360119.1"/>
    </source>
</evidence>
<feature type="region of interest" description="Disordered" evidence="1">
    <location>
        <begin position="507"/>
        <end position="539"/>
    </location>
</feature>
<proteinExistence type="predicted"/>
<dbReference type="AlphaFoldDB" id="A0AAD1X482"/>
<name>A0AAD1X482_EUPCR</name>
<accession>A0AAD1X482</accession>
<evidence type="ECO:0000313" key="3">
    <source>
        <dbReference type="Proteomes" id="UP001295684"/>
    </source>
</evidence>
<reference evidence="2" key="1">
    <citation type="submission" date="2023-07" db="EMBL/GenBank/DDBJ databases">
        <authorList>
            <consortium name="AG Swart"/>
            <person name="Singh M."/>
            <person name="Singh A."/>
            <person name="Seah K."/>
            <person name="Emmerich C."/>
        </authorList>
    </citation>
    <scope>NUCLEOTIDE SEQUENCE</scope>
    <source>
        <strain evidence="2">DP1</strain>
    </source>
</reference>
<evidence type="ECO:0000256" key="1">
    <source>
        <dbReference type="SAM" id="MobiDB-lite"/>
    </source>
</evidence>
<organism evidence="2 3">
    <name type="scientific">Euplotes crassus</name>
    <dbReference type="NCBI Taxonomy" id="5936"/>
    <lineage>
        <taxon>Eukaryota</taxon>
        <taxon>Sar</taxon>
        <taxon>Alveolata</taxon>
        <taxon>Ciliophora</taxon>
        <taxon>Intramacronucleata</taxon>
        <taxon>Spirotrichea</taxon>
        <taxon>Hypotrichia</taxon>
        <taxon>Euplotida</taxon>
        <taxon>Euplotidae</taxon>
        <taxon>Moneuplotes</taxon>
    </lineage>
</organism>